<comment type="caution">
    <text evidence="4">The sequence shown here is derived from an EMBL/GenBank/DDBJ whole genome shotgun (WGS) entry which is preliminary data.</text>
</comment>
<feature type="signal peptide" evidence="2">
    <location>
        <begin position="1"/>
        <end position="23"/>
    </location>
</feature>
<sequence length="337" mass="35454">MSTLRRRALFTAALALSATTTLTACGGDADADSAPAATSGTSKVKIAVATGDPYTETTIDVPVQSDIRSQLPQKILDSGELVIGVGSLPSGFPPLAFTGTDAKTITGAEPDLGRLVAATLGLTPKVSNVTWENLFVGIDSGRNDVGFSNITDTEERKAKYDFASYRKDELGWEVSKDSTWNFDGDYENLAGLTVSVGAGTNQEKILLEWKKKLEAEGKKLEVKYYTDHNGSTLALASGKIDAYFGPNPGIQYAIARGAAGSTPTRSAGTYSGAGESLQGLIAATSKKDSGLNEPVAAAINYLIANGQYDAWLKAYNLQNEAVEKSEINPPGLPLDNS</sequence>
<gene>
    <name evidence="4" type="ORF">GCM10022223_08160</name>
</gene>
<reference evidence="5" key="1">
    <citation type="journal article" date="2019" name="Int. J. Syst. Evol. Microbiol.">
        <title>The Global Catalogue of Microorganisms (GCM) 10K type strain sequencing project: providing services to taxonomists for standard genome sequencing and annotation.</title>
        <authorList>
            <consortium name="The Broad Institute Genomics Platform"/>
            <consortium name="The Broad Institute Genome Sequencing Center for Infectious Disease"/>
            <person name="Wu L."/>
            <person name="Ma J."/>
        </authorList>
    </citation>
    <scope>NUCLEOTIDE SEQUENCE [LARGE SCALE GENOMIC DNA]</scope>
    <source>
        <strain evidence="5">JCM 16902</strain>
    </source>
</reference>
<feature type="domain" description="Solute-binding protein family 3/N-terminal" evidence="3">
    <location>
        <begin position="82"/>
        <end position="319"/>
    </location>
</feature>
<keyword evidence="5" id="KW-1185">Reference proteome</keyword>
<keyword evidence="1 2" id="KW-0732">Signal</keyword>
<dbReference type="CDD" id="cd01004">
    <property type="entry name" value="PBP2_MidA_like"/>
    <property type="match status" value="1"/>
</dbReference>
<evidence type="ECO:0000313" key="5">
    <source>
        <dbReference type="Proteomes" id="UP001501074"/>
    </source>
</evidence>
<dbReference type="SUPFAM" id="SSF53850">
    <property type="entry name" value="Periplasmic binding protein-like II"/>
    <property type="match status" value="1"/>
</dbReference>
<dbReference type="PROSITE" id="PS51257">
    <property type="entry name" value="PROKAR_LIPOPROTEIN"/>
    <property type="match status" value="1"/>
</dbReference>
<dbReference type="RefSeq" id="WP_231484338.1">
    <property type="nucleotide sequence ID" value="NZ_BAAAZO010000001.1"/>
</dbReference>
<dbReference type="InterPro" id="IPR001638">
    <property type="entry name" value="Solute-binding_3/MltF_N"/>
</dbReference>
<dbReference type="PANTHER" id="PTHR35936:SF19">
    <property type="entry name" value="AMINO-ACID-BINDING PROTEIN YXEM-RELATED"/>
    <property type="match status" value="1"/>
</dbReference>
<evidence type="ECO:0000256" key="2">
    <source>
        <dbReference type="SAM" id="SignalP"/>
    </source>
</evidence>
<proteinExistence type="predicted"/>
<evidence type="ECO:0000256" key="1">
    <source>
        <dbReference type="ARBA" id="ARBA00022729"/>
    </source>
</evidence>
<accession>A0ABP6Z2E0</accession>
<evidence type="ECO:0000313" key="4">
    <source>
        <dbReference type="EMBL" id="GAA3595378.1"/>
    </source>
</evidence>
<name>A0ABP6Z2E0_9ACTN</name>
<dbReference type="PANTHER" id="PTHR35936">
    <property type="entry name" value="MEMBRANE-BOUND LYTIC MUREIN TRANSGLYCOSYLASE F"/>
    <property type="match status" value="1"/>
</dbReference>
<dbReference type="Pfam" id="PF00497">
    <property type="entry name" value="SBP_bac_3"/>
    <property type="match status" value="1"/>
</dbReference>
<dbReference type="EMBL" id="BAAAZO010000001">
    <property type="protein sequence ID" value="GAA3595378.1"/>
    <property type="molecule type" value="Genomic_DNA"/>
</dbReference>
<dbReference type="PROSITE" id="PS51318">
    <property type="entry name" value="TAT"/>
    <property type="match status" value="1"/>
</dbReference>
<dbReference type="Gene3D" id="3.40.190.10">
    <property type="entry name" value="Periplasmic binding protein-like II"/>
    <property type="match status" value="2"/>
</dbReference>
<organism evidence="4 5">
    <name type="scientific">Kineosporia mesophila</name>
    <dbReference type="NCBI Taxonomy" id="566012"/>
    <lineage>
        <taxon>Bacteria</taxon>
        <taxon>Bacillati</taxon>
        <taxon>Actinomycetota</taxon>
        <taxon>Actinomycetes</taxon>
        <taxon>Kineosporiales</taxon>
        <taxon>Kineosporiaceae</taxon>
        <taxon>Kineosporia</taxon>
    </lineage>
</organism>
<feature type="chain" id="PRO_5045981722" evidence="2">
    <location>
        <begin position="24"/>
        <end position="337"/>
    </location>
</feature>
<evidence type="ECO:0000259" key="3">
    <source>
        <dbReference type="SMART" id="SM00062"/>
    </source>
</evidence>
<dbReference type="SMART" id="SM00062">
    <property type="entry name" value="PBPb"/>
    <property type="match status" value="1"/>
</dbReference>
<dbReference type="Proteomes" id="UP001501074">
    <property type="component" value="Unassembled WGS sequence"/>
</dbReference>
<dbReference type="InterPro" id="IPR006311">
    <property type="entry name" value="TAT_signal"/>
</dbReference>
<protein>
    <submittedName>
        <fullName evidence="4">ABC transporter substrate-binding protein</fullName>
    </submittedName>
</protein>